<dbReference type="AlphaFoldDB" id="A0A8S9FVZ2"/>
<evidence type="ECO:0000313" key="3">
    <source>
        <dbReference type="EMBL" id="KAF2572234.1"/>
    </source>
</evidence>
<name>A0A8S9FVZ2_BRACR</name>
<feature type="compositionally biased region" description="Low complexity" evidence="1">
    <location>
        <begin position="103"/>
        <end position="115"/>
    </location>
</feature>
<proteinExistence type="predicted"/>
<feature type="compositionally biased region" description="Polar residues" evidence="1">
    <location>
        <begin position="40"/>
        <end position="56"/>
    </location>
</feature>
<feature type="region of interest" description="Disordered" evidence="1">
    <location>
        <begin position="1"/>
        <end position="24"/>
    </location>
</feature>
<accession>A0A8S9FVZ2</accession>
<feature type="compositionally biased region" description="Basic and acidic residues" evidence="1">
    <location>
        <begin position="116"/>
        <end position="130"/>
    </location>
</feature>
<reference evidence="2" key="1">
    <citation type="submission" date="2019-12" db="EMBL/GenBank/DDBJ databases">
        <title>Genome sequencing and annotation of Brassica cretica.</title>
        <authorList>
            <person name="Studholme D.J."/>
            <person name="Sarris P.F."/>
        </authorList>
    </citation>
    <scope>NUCLEOTIDE SEQUENCE</scope>
    <source>
        <strain evidence="2">PFS-001/15</strain>
        <strain evidence="3">PFS-102/07</strain>
        <tissue evidence="2">Leaf</tissue>
    </source>
</reference>
<dbReference type="Proteomes" id="UP000712281">
    <property type="component" value="Unassembled WGS sequence"/>
</dbReference>
<feature type="compositionally biased region" description="Basic and acidic residues" evidence="1">
    <location>
        <begin position="1"/>
        <end position="10"/>
    </location>
</feature>
<dbReference type="EMBL" id="QGKY02001015">
    <property type="protein sequence ID" value="KAF2572234.1"/>
    <property type="molecule type" value="Genomic_DNA"/>
</dbReference>
<evidence type="ECO:0000313" key="4">
    <source>
        <dbReference type="Proteomes" id="UP000712281"/>
    </source>
</evidence>
<evidence type="ECO:0000313" key="2">
    <source>
        <dbReference type="EMBL" id="KAF2537351.1"/>
    </source>
</evidence>
<comment type="caution">
    <text evidence="2">The sequence shown here is derived from an EMBL/GenBank/DDBJ whole genome shotgun (WGS) entry which is preliminary data.</text>
</comment>
<feature type="region of interest" description="Disordered" evidence="1">
    <location>
        <begin position="38"/>
        <end position="130"/>
    </location>
</feature>
<protein>
    <submittedName>
        <fullName evidence="2">Uncharacterized protein</fullName>
    </submittedName>
</protein>
<organism evidence="2 4">
    <name type="scientific">Brassica cretica</name>
    <name type="common">Mustard</name>
    <dbReference type="NCBI Taxonomy" id="69181"/>
    <lineage>
        <taxon>Eukaryota</taxon>
        <taxon>Viridiplantae</taxon>
        <taxon>Streptophyta</taxon>
        <taxon>Embryophyta</taxon>
        <taxon>Tracheophyta</taxon>
        <taxon>Spermatophyta</taxon>
        <taxon>Magnoliopsida</taxon>
        <taxon>eudicotyledons</taxon>
        <taxon>Gunneridae</taxon>
        <taxon>Pentapetalae</taxon>
        <taxon>rosids</taxon>
        <taxon>malvids</taxon>
        <taxon>Brassicales</taxon>
        <taxon>Brassicaceae</taxon>
        <taxon>Brassiceae</taxon>
        <taxon>Brassica</taxon>
    </lineage>
</organism>
<evidence type="ECO:0000256" key="1">
    <source>
        <dbReference type="SAM" id="MobiDB-lite"/>
    </source>
</evidence>
<dbReference type="EMBL" id="QGKW02002228">
    <property type="protein sequence ID" value="KAF2537351.1"/>
    <property type="molecule type" value="Genomic_DNA"/>
</dbReference>
<gene>
    <name evidence="2" type="ORF">F2Q68_00021558</name>
    <name evidence="3" type="ORF">F2Q70_00004728</name>
</gene>
<sequence length="130" mass="14929">MGHKLLHPEAQKSNTQTHETPRDPRVEIRALLDHVLKPQLQGNTHYPTLHTSSPLRETTAGRIHSPTFHRKSPETESHRASLQHQITFPRRASIDQSRSHPENTNTPTTLLLTDLRPSESFKSTWEKQSH</sequence>